<dbReference type="SUPFAM" id="SSF46689">
    <property type="entry name" value="Homeodomain-like"/>
    <property type="match status" value="1"/>
</dbReference>
<evidence type="ECO:0000256" key="5">
    <source>
        <dbReference type="ARBA" id="ARBA00023163"/>
    </source>
</evidence>
<protein>
    <recommendedName>
        <fullName evidence="7">HTH-type transcriptional regulator BetI</fullName>
    </recommendedName>
</protein>
<dbReference type="Proteomes" id="UP001369958">
    <property type="component" value="Chromosome"/>
</dbReference>
<evidence type="ECO:0000313" key="11">
    <source>
        <dbReference type="Proteomes" id="UP001369958"/>
    </source>
</evidence>
<dbReference type="InterPro" id="IPR017757">
    <property type="entry name" value="Tscrpt_rep_BetI"/>
</dbReference>
<reference evidence="10 11" key="1">
    <citation type="submission" date="2024-02" db="EMBL/GenBank/DDBJ databases">
        <title>Complete genome sequence of Pelagibacterium nitratireducens ZH15.</title>
        <authorList>
            <person name="Zhao L.H."/>
        </authorList>
    </citation>
    <scope>NUCLEOTIDE SEQUENCE [LARGE SCALE GENOMIC DNA]</scope>
    <source>
        <strain evidence="10 11">ZH15</strain>
    </source>
</reference>
<keyword evidence="4 7" id="KW-0238">DNA-binding</keyword>
<dbReference type="SUPFAM" id="SSF48498">
    <property type="entry name" value="Tetracyclin repressor-like, C-terminal domain"/>
    <property type="match status" value="1"/>
</dbReference>
<dbReference type="HAMAP" id="MF_00768">
    <property type="entry name" value="HTH_type_BetI"/>
    <property type="match status" value="1"/>
</dbReference>
<dbReference type="PANTHER" id="PTHR30055">
    <property type="entry name" value="HTH-TYPE TRANSCRIPTIONAL REGULATOR RUTR"/>
    <property type="match status" value="1"/>
</dbReference>
<dbReference type="EMBL" id="CP146275">
    <property type="protein sequence ID" value="WWT32237.1"/>
    <property type="molecule type" value="Genomic_DNA"/>
</dbReference>
<dbReference type="InterPro" id="IPR001647">
    <property type="entry name" value="HTH_TetR"/>
</dbReference>
<dbReference type="NCBIfam" id="TIGR03384">
    <property type="entry name" value="betaine_BetI"/>
    <property type="match status" value="1"/>
</dbReference>
<organism evidence="10 11">
    <name type="scientific">Pelagibacterium nitratireducens</name>
    <dbReference type="NCBI Taxonomy" id="1046114"/>
    <lineage>
        <taxon>Bacteria</taxon>
        <taxon>Pseudomonadati</taxon>
        <taxon>Pseudomonadota</taxon>
        <taxon>Alphaproteobacteria</taxon>
        <taxon>Hyphomicrobiales</taxon>
        <taxon>Devosiaceae</taxon>
        <taxon>Pelagibacterium</taxon>
    </lineage>
</organism>
<keyword evidence="5 7" id="KW-0804">Transcription</keyword>
<gene>
    <name evidence="7 10" type="primary">betI</name>
    <name evidence="10" type="ORF">V6617_14650</name>
</gene>
<dbReference type="Gene3D" id="1.10.357.10">
    <property type="entry name" value="Tetracycline Repressor, domain 2"/>
    <property type="match status" value="1"/>
</dbReference>
<evidence type="ECO:0000256" key="7">
    <source>
        <dbReference type="HAMAP-Rule" id="MF_00768"/>
    </source>
</evidence>
<dbReference type="InterPro" id="IPR009057">
    <property type="entry name" value="Homeodomain-like_sf"/>
</dbReference>
<evidence type="ECO:0000256" key="8">
    <source>
        <dbReference type="PROSITE-ProRule" id="PRU00335"/>
    </source>
</evidence>
<comment type="function">
    <text evidence="6">Repressor involved in the biosynthesis of the osmoprotectant glycine betaine. It represses transcription of the choline transporter BetT and the genes of BetAB involved in the synthesis of glycine betaine.</text>
</comment>
<comment type="pathway">
    <text evidence="1 7">Amine and polyamine biosynthesis; betaine biosynthesis via choline pathway [regulation].</text>
</comment>
<name>A0ABZ2HXG2_9HYPH</name>
<comment type="function">
    <text evidence="7">Repressor involved in choline regulation of the bet genes.</text>
</comment>
<evidence type="ECO:0000259" key="9">
    <source>
        <dbReference type="PROSITE" id="PS50977"/>
    </source>
</evidence>
<dbReference type="InterPro" id="IPR039538">
    <property type="entry name" value="BetI_C"/>
</dbReference>
<evidence type="ECO:0000256" key="3">
    <source>
        <dbReference type="ARBA" id="ARBA00023015"/>
    </source>
</evidence>
<feature type="domain" description="HTH tetR-type" evidence="9">
    <location>
        <begin position="8"/>
        <end position="68"/>
    </location>
</feature>
<dbReference type="Pfam" id="PF00440">
    <property type="entry name" value="TetR_N"/>
    <property type="match status" value="1"/>
</dbReference>
<keyword evidence="11" id="KW-1185">Reference proteome</keyword>
<dbReference type="InterPro" id="IPR050109">
    <property type="entry name" value="HTH-type_TetR-like_transc_reg"/>
</dbReference>
<accession>A0ABZ2HXG2</accession>
<dbReference type="PROSITE" id="PS50977">
    <property type="entry name" value="HTH_TETR_2"/>
    <property type="match status" value="1"/>
</dbReference>
<dbReference type="Pfam" id="PF13977">
    <property type="entry name" value="TetR_C_6"/>
    <property type="match status" value="1"/>
</dbReference>
<sequence length="196" mass="22135">MASKGMPILRRKALISATIAEIGEAGTLDVTVSQIAKRAGMSSALAHHYFGSKDKIFLAAMRHVLETFRLSVAQRLETAKGPRERIDAIIDASFEESQFEREIVAAWLAFYVRALQSKDTRRLLQVYARRLHSNLVFNLRQLFDDATAQAVAQGLASLIDGFYIRHALQDDVPDRGATRDMVRDYLDLWLERKGRT</sequence>
<dbReference type="NCBIfam" id="NF001978">
    <property type="entry name" value="PRK00767.1"/>
    <property type="match status" value="1"/>
</dbReference>
<evidence type="ECO:0000256" key="4">
    <source>
        <dbReference type="ARBA" id="ARBA00023125"/>
    </source>
</evidence>
<evidence type="ECO:0000256" key="6">
    <source>
        <dbReference type="ARBA" id="ARBA00024936"/>
    </source>
</evidence>
<evidence type="ECO:0000256" key="2">
    <source>
        <dbReference type="ARBA" id="ARBA00022491"/>
    </source>
</evidence>
<evidence type="ECO:0000313" key="10">
    <source>
        <dbReference type="EMBL" id="WWT32237.1"/>
    </source>
</evidence>
<keyword evidence="2 7" id="KW-0678">Repressor</keyword>
<dbReference type="PANTHER" id="PTHR30055:SF234">
    <property type="entry name" value="HTH-TYPE TRANSCRIPTIONAL REGULATOR BETI"/>
    <property type="match status" value="1"/>
</dbReference>
<feature type="DNA-binding region" description="H-T-H motif" evidence="7 8">
    <location>
        <begin position="31"/>
        <end position="50"/>
    </location>
</feature>
<dbReference type="InterPro" id="IPR036271">
    <property type="entry name" value="Tet_transcr_reg_TetR-rel_C_sf"/>
</dbReference>
<keyword evidence="3 7" id="KW-0805">Transcription regulation</keyword>
<evidence type="ECO:0000256" key="1">
    <source>
        <dbReference type="ARBA" id="ARBA00004719"/>
    </source>
</evidence>
<dbReference type="RefSeq" id="WP_338607699.1">
    <property type="nucleotide sequence ID" value="NZ_CP146275.1"/>
</dbReference>
<proteinExistence type="inferred from homology"/>